<keyword evidence="7" id="KW-1185">Reference proteome</keyword>
<reference evidence="6" key="1">
    <citation type="submission" date="2021-01" db="EMBL/GenBank/DDBJ databases">
        <title>Whole genome shotgun sequence of Virgisporangium ochraceum NBRC 16418.</title>
        <authorList>
            <person name="Komaki H."/>
            <person name="Tamura T."/>
        </authorList>
    </citation>
    <scope>NUCLEOTIDE SEQUENCE</scope>
    <source>
        <strain evidence="6">NBRC 16418</strain>
    </source>
</reference>
<evidence type="ECO:0000313" key="6">
    <source>
        <dbReference type="EMBL" id="GIJ70612.1"/>
    </source>
</evidence>
<keyword evidence="4" id="KW-0812">Transmembrane</keyword>
<sequence length="894" mass="91298">MRYRTLNGHSGRWKRLDGLPGGLPTAVTAVATLVAAVISVVAFAPDRTVPDTVPVAWLFSSPSGELGRVNGGTASVDTRVDVDGSAGHRVTVEQTDRYLVIRDVDTGRTSTLDLVTLQISAYLDTAPGEGVEVLVHERTAYVVDRVRGRVGPVDPRTLAPTGPVLELPPGLRGGGFDTDGRLWLALPGDGTVVAVTPDASRGAPPTTSTVPVTEPGHDLTVSVLDKGIAVLDRTAGQLVTVRGEDVRRTALQLSGPAEVAPRTGGDRVAVTVPTDRTLVVVDGNGATASFPVPGKGSDLRAAVPWQGRFYVADDAAGVVYVLGPTGTPTGQIAVRGSNHIELSVRGNHLYINAVDGSGAQVVDREHKVSAVDKYREDVAGDDTPPPSPAPSASASGSARPGTSDPPRSSAPPSVRPSSAPPTARPPTTAPPTARPPTTAPPTARPPSIVPPAPPRSTAPASTKPASTRPPSSNAPPATAPSSPVAPSSVAPASPVPPASGVPSSMGPPSAGPPSASAPPTNRVPTAVTAQPLPDGTVRVGWTAPAAPAAGYQVGAIRANGPQLTWRPDGGQTAFTVPAGTLTYGDQVAFTVAAIDAQGGSSAASQPSAPVTPFTRPGAPLNLRVKATADAVDVAWDPPTNTNGRPVTGYVVAFDGGTREVTGGTTARLAALPTGTAVTVAAYNEAGAGEPTAPVTVTPPAEPTVTVTGQTPGYTFVTVTFTVDGGGGGTPLCGLAIAGMTRVVEADCAGQSLTYDGLAPGVAYNATLTVTNTQGRRRETPVPATTKELFGTVACKGTDGYCERGVGLYSQPMQDTTVRTGRAGLDGQRYRATCKVVGRDGNLSADAELFAAQYNANKRSDLWIRITVDGADLYIPYVWFNLDDNDNRANLPDCR</sequence>
<dbReference type="InterPro" id="IPR036116">
    <property type="entry name" value="FN3_sf"/>
</dbReference>
<keyword evidence="4" id="KW-0472">Membrane</keyword>
<feature type="region of interest" description="Disordered" evidence="3">
    <location>
        <begin position="375"/>
        <end position="532"/>
    </location>
</feature>
<dbReference type="InterPro" id="IPR003961">
    <property type="entry name" value="FN3_dom"/>
</dbReference>
<dbReference type="Proteomes" id="UP000635606">
    <property type="component" value="Unassembled WGS sequence"/>
</dbReference>
<feature type="domain" description="Fibronectin type-III" evidence="5">
    <location>
        <begin position="618"/>
        <end position="701"/>
    </location>
</feature>
<evidence type="ECO:0000256" key="4">
    <source>
        <dbReference type="SAM" id="Phobius"/>
    </source>
</evidence>
<keyword evidence="2" id="KW-0624">Polysaccharide degradation</keyword>
<dbReference type="PROSITE" id="PS50853">
    <property type="entry name" value="FN3"/>
    <property type="match status" value="2"/>
</dbReference>
<dbReference type="GO" id="GO:0000272">
    <property type="term" value="P:polysaccharide catabolic process"/>
    <property type="evidence" value="ECO:0007669"/>
    <property type="project" value="UniProtKB-KW"/>
</dbReference>
<organism evidence="6 7">
    <name type="scientific">Virgisporangium ochraceum</name>
    <dbReference type="NCBI Taxonomy" id="65505"/>
    <lineage>
        <taxon>Bacteria</taxon>
        <taxon>Bacillati</taxon>
        <taxon>Actinomycetota</taxon>
        <taxon>Actinomycetes</taxon>
        <taxon>Micromonosporales</taxon>
        <taxon>Micromonosporaceae</taxon>
        <taxon>Virgisporangium</taxon>
    </lineage>
</organism>
<gene>
    <name evidence="6" type="ORF">Voc01_055290</name>
</gene>
<keyword evidence="4" id="KW-1133">Transmembrane helix</keyword>
<feature type="compositionally biased region" description="Low complexity" evidence="3">
    <location>
        <begin position="390"/>
        <end position="417"/>
    </location>
</feature>
<dbReference type="AlphaFoldDB" id="A0A8J3ZX93"/>
<dbReference type="CDD" id="cd00063">
    <property type="entry name" value="FN3"/>
    <property type="match status" value="1"/>
</dbReference>
<dbReference type="GO" id="GO:0016798">
    <property type="term" value="F:hydrolase activity, acting on glycosyl bonds"/>
    <property type="evidence" value="ECO:0007669"/>
    <property type="project" value="UniProtKB-KW"/>
</dbReference>
<feature type="compositionally biased region" description="Low complexity" evidence="3">
    <location>
        <begin position="500"/>
        <end position="520"/>
    </location>
</feature>
<dbReference type="EMBL" id="BOPH01000082">
    <property type="protein sequence ID" value="GIJ70612.1"/>
    <property type="molecule type" value="Genomic_DNA"/>
</dbReference>
<feature type="domain" description="Fibronectin type-III" evidence="5">
    <location>
        <begin position="523"/>
        <end position="617"/>
    </location>
</feature>
<protein>
    <recommendedName>
        <fullName evidence="5">Fibronectin type-III domain-containing protein</fullName>
    </recommendedName>
</protein>
<evidence type="ECO:0000256" key="3">
    <source>
        <dbReference type="SAM" id="MobiDB-lite"/>
    </source>
</evidence>
<accession>A0A8J3ZX93</accession>
<dbReference type="RefSeq" id="WP_203930511.1">
    <property type="nucleotide sequence ID" value="NZ_BOPH01000082.1"/>
</dbReference>
<dbReference type="SUPFAM" id="SSF49265">
    <property type="entry name" value="Fibronectin type III"/>
    <property type="match status" value="1"/>
</dbReference>
<feature type="compositionally biased region" description="Pro residues" evidence="3">
    <location>
        <begin position="418"/>
        <end position="456"/>
    </location>
</feature>
<dbReference type="Pfam" id="PF00041">
    <property type="entry name" value="fn3"/>
    <property type="match status" value="1"/>
</dbReference>
<keyword evidence="1" id="KW-0326">Glycosidase</keyword>
<dbReference type="InterPro" id="IPR013783">
    <property type="entry name" value="Ig-like_fold"/>
</dbReference>
<name>A0A8J3ZX93_9ACTN</name>
<comment type="caution">
    <text evidence="6">The sequence shown here is derived from an EMBL/GenBank/DDBJ whole genome shotgun (WGS) entry which is preliminary data.</text>
</comment>
<feature type="compositionally biased region" description="Low complexity" evidence="3">
    <location>
        <begin position="457"/>
        <end position="492"/>
    </location>
</feature>
<dbReference type="PANTHER" id="PTHR24216">
    <property type="entry name" value="PAXILLIN-RELATED"/>
    <property type="match status" value="1"/>
</dbReference>
<keyword evidence="2" id="KW-0119">Carbohydrate metabolism</keyword>
<dbReference type="Gene3D" id="2.130.10.10">
    <property type="entry name" value="YVTN repeat-like/Quinoprotein amine dehydrogenase"/>
    <property type="match status" value="1"/>
</dbReference>
<dbReference type="PANTHER" id="PTHR24216:SF65">
    <property type="entry name" value="PAXILLIN-LIKE PROTEIN 1"/>
    <property type="match status" value="1"/>
</dbReference>
<dbReference type="SUPFAM" id="SSF63829">
    <property type="entry name" value="Calcium-dependent phosphotriesterase"/>
    <property type="match status" value="1"/>
</dbReference>
<evidence type="ECO:0000256" key="2">
    <source>
        <dbReference type="ARBA" id="ARBA00023326"/>
    </source>
</evidence>
<evidence type="ECO:0000313" key="7">
    <source>
        <dbReference type="Proteomes" id="UP000635606"/>
    </source>
</evidence>
<dbReference type="Gene3D" id="2.60.40.10">
    <property type="entry name" value="Immunoglobulins"/>
    <property type="match status" value="2"/>
</dbReference>
<feature type="transmembrane region" description="Helical" evidence="4">
    <location>
        <begin position="21"/>
        <end position="44"/>
    </location>
</feature>
<evidence type="ECO:0000256" key="1">
    <source>
        <dbReference type="ARBA" id="ARBA00023295"/>
    </source>
</evidence>
<keyword evidence="1" id="KW-0378">Hydrolase</keyword>
<evidence type="ECO:0000259" key="5">
    <source>
        <dbReference type="PROSITE" id="PS50853"/>
    </source>
</evidence>
<dbReference type="SMART" id="SM00060">
    <property type="entry name" value="FN3"/>
    <property type="match status" value="3"/>
</dbReference>
<proteinExistence type="predicted"/>
<dbReference type="InterPro" id="IPR015943">
    <property type="entry name" value="WD40/YVTN_repeat-like_dom_sf"/>
</dbReference>